<comment type="similarity">
    <text evidence="9">Belongs to the OXA1/ALB3/YidC family.</text>
</comment>
<reference evidence="12 13" key="1">
    <citation type="journal article" date="2016" name="Nat. Commun.">
        <title>Thousands of microbial genomes shed light on interconnected biogeochemical processes in an aquifer system.</title>
        <authorList>
            <person name="Anantharaman K."/>
            <person name="Brown C.T."/>
            <person name="Hug L.A."/>
            <person name="Sharon I."/>
            <person name="Castelle C.J."/>
            <person name="Probst A.J."/>
            <person name="Thomas B.C."/>
            <person name="Singh A."/>
            <person name="Wilkins M.J."/>
            <person name="Karaoz U."/>
            <person name="Brodie E.L."/>
            <person name="Williams K.H."/>
            <person name="Hubbard S.S."/>
            <person name="Banfield J.F."/>
        </authorList>
    </citation>
    <scope>NUCLEOTIDE SEQUENCE [LARGE SCALE GENOMIC DNA]</scope>
</reference>
<organism evidence="12 13">
    <name type="scientific">Candidatus Roizmanbacteria bacterium RIFCSPHIGHO2_02_FULL_37_24</name>
    <dbReference type="NCBI Taxonomy" id="1802037"/>
    <lineage>
        <taxon>Bacteria</taxon>
        <taxon>Candidatus Roizmaniibacteriota</taxon>
    </lineage>
</organism>
<evidence type="ECO:0000256" key="10">
    <source>
        <dbReference type="SAM" id="Phobius"/>
    </source>
</evidence>
<dbReference type="GO" id="GO:0051205">
    <property type="term" value="P:protein insertion into membrane"/>
    <property type="evidence" value="ECO:0007669"/>
    <property type="project" value="TreeGrafter"/>
</dbReference>
<keyword evidence="5" id="KW-0653">Protein transport</keyword>
<dbReference type="PANTHER" id="PTHR12428">
    <property type="entry name" value="OXA1"/>
    <property type="match status" value="1"/>
</dbReference>
<dbReference type="InterPro" id="IPR028055">
    <property type="entry name" value="YidC/Oxa/ALB_C"/>
</dbReference>
<dbReference type="InterPro" id="IPR001708">
    <property type="entry name" value="YidC/ALB3/OXA1/COX18"/>
</dbReference>
<sequence length="266" mass="30609">MGELFNLLLVHPTINLLLVFLFLFNLLRIPGAFGFAIIAITAAIRLIFHPLYKNQMKMAQQMEEIKPELDQLSKKYKNDKQRLQQEQLKLYQTKGLNPASGCLGGIIQIPIFIALYQVLRLFLEGKSVKTVISQVNDAAYFDFVKISTLNPHFFGFDLSVPPSQFQQFGYHYLLIPLVTAGLQYLQITLQQPAKKKNAIKPVKQNEKSNESKPEDFQQMMSKQMRLMFPLMIGYFSYILPAGLALYWNIFSLISIAQVKNPWKNKK</sequence>
<feature type="transmembrane region" description="Helical" evidence="10">
    <location>
        <begin position="168"/>
        <end position="187"/>
    </location>
</feature>
<comment type="caution">
    <text evidence="12">The sequence shown here is derived from an EMBL/GenBank/DDBJ whole genome shotgun (WGS) entry which is preliminary data.</text>
</comment>
<evidence type="ECO:0000256" key="5">
    <source>
        <dbReference type="ARBA" id="ARBA00022927"/>
    </source>
</evidence>
<keyword evidence="2" id="KW-0813">Transport</keyword>
<evidence type="ECO:0000256" key="6">
    <source>
        <dbReference type="ARBA" id="ARBA00022989"/>
    </source>
</evidence>
<proteinExistence type="inferred from homology"/>
<dbReference type="GO" id="GO:0015031">
    <property type="term" value="P:protein transport"/>
    <property type="evidence" value="ECO:0007669"/>
    <property type="project" value="UniProtKB-KW"/>
</dbReference>
<evidence type="ECO:0000256" key="3">
    <source>
        <dbReference type="ARBA" id="ARBA00022475"/>
    </source>
</evidence>
<gene>
    <name evidence="12" type="ORF">A3C24_02785</name>
</gene>
<evidence type="ECO:0000256" key="9">
    <source>
        <dbReference type="RuleBase" id="RU003945"/>
    </source>
</evidence>
<keyword evidence="3" id="KW-1003">Cell membrane</keyword>
<feature type="domain" description="Membrane insertase YidC/Oxa/ALB C-terminal" evidence="11">
    <location>
        <begin position="33"/>
        <end position="257"/>
    </location>
</feature>
<keyword evidence="4 9" id="KW-0812">Transmembrane</keyword>
<dbReference type="EMBL" id="MFZM01000036">
    <property type="protein sequence ID" value="OGK22711.1"/>
    <property type="molecule type" value="Genomic_DNA"/>
</dbReference>
<dbReference type="NCBIfam" id="TIGR03592">
    <property type="entry name" value="yidC_oxa1_cterm"/>
    <property type="match status" value="1"/>
</dbReference>
<evidence type="ECO:0000256" key="8">
    <source>
        <dbReference type="ARBA" id="ARBA00023186"/>
    </source>
</evidence>
<evidence type="ECO:0000259" key="11">
    <source>
        <dbReference type="Pfam" id="PF02096"/>
    </source>
</evidence>
<feature type="transmembrane region" description="Helical" evidence="10">
    <location>
        <begin position="226"/>
        <end position="247"/>
    </location>
</feature>
<dbReference type="CDD" id="cd20070">
    <property type="entry name" value="5TM_YidC_Alb3"/>
    <property type="match status" value="1"/>
</dbReference>
<evidence type="ECO:0000256" key="1">
    <source>
        <dbReference type="ARBA" id="ARBA00004651"/>
    </source>
</evidence>
<evidence type="ECO:0000256" key="7">
    <source>
        <dbReference type="ARBA" id="ARBA00023136"/>
    </source>
</evidence>
<dbReference type="AlphaFoldDB" id="A0A1F7GV09"/>
<protein>
    <recommendedName>
        <fullName evidence="11">Membrane insertase YidC/Oxa/ALB C-terminal domain-containing protein</fullName>
    </recommendedName>
</protein>
<dbReference type="PANTHER" id="PTHR12428:SF65">
    <property type="entry name" value="CYTOCHROME C OXIDASE ASSEMBLY PROTEIN COX18, MITOCHONDRIAL"/>
    <property type="match status" value="1"/>
</dbReference>
<dbReference type="GO" id="GO:0032977">
    <property type="term" value="F:membrane insertase activity"/>
    <property type="evidence" value="ECO:0007669"/>
    <property type="project" value="InterPro"/>
</dbReference>
<dbReference type="InterPro" id="IPR047196">
    <property type="entry name" value="YidC_ALB_C"/>
</dbReference>
<dbReference type="Proteomes" id="UP000177159">
    <property type="component" value="Unassembled WGS sequence"/>
</dbReference>
<name>A0A1F7GV09_9BACT</name>
<keyword evidence="6 10" id="KW-1133">Transmembrane helix</keyword>
<feature type="transmembrane region" description="Helical" evidence="10">
    <location>
        <begin position="7"/>
        <end position="27"/>
    </location>
</feature>
<evidence type="ECO:0000313" key="13">
    <source>
        <dbReference type="Proteomes" id="UP000177159"/>
    </source>
</evidence>
<dbReference type="Pfam" id="PF02096">
    <property type="entry name" value="60KD_IMP"/>
    <property type="match status" value="1"/>
</dbReference>
<evidence type="ECO:0000256" key="2">
    <source>
        <dbReference type="ARBA" id="ARBA00022448"/>
    </source>
</evidence>
<feature type="transmembrane region" description="Helical" evidence="10">
    <location>
        <begin position="33"/>
        <end position="52"/>
    </location>
</feature>
<evidence type="ECO:0000256" key="4">
    <source>
        <dbReference type="ARBA" id="ARBA00022692"/>
    </source>
</evidence>
<dbReference type="GO" id="GO:0005886">
    <property type="term" value="C:plasma membrane"/>
    <property type="evidence" value="ECO:0007669"/>
    <property type="project" value="UniProtKB-SubCell"/>
</dbReference>
<feature type="transmembrane region" description="Helical" evidence="10">
    <location>
        <begin position="99"/>
        <end position="119"/>
    </location>
</feature>
<accession>A0A1F7GV09</accession>
<comment type="subcellular location">
    <subcellularLocation>
        <location evidence="1">Cell membrane</location>
        <topology evidence="1">Multi-pass membrane protein</topology>
    </subcellularLocation>
    <subcellularLocation>
        <location evidence="9">Membrane</location>
        <topology evidence="9">Multi-pass membrane protein</topology>
    </subcellularLocation>
</comment>
<keyword evidence="7 10" id="KW-0472">Membrane</keyword>
<evidence type="ECO:0000313" key="12">
    <source>
        <dbReference type="EMBL" id="OGK22711.1"/>
    </source>
</evidence>
<keyword evidence="8" id="KW-0143">Chaperone</keyword>